<accession>A0A919VVN4</accession>
<comment type="caution">
    <text evidence="1">The sequence shown here is derived from an EMBL/GenBank/DDBJ whole genome shotgun (WGS) entry which is preliminary data.</text>
</comment>
<dbReference type="RefSeq" id="WP_212993139.1">
    <property type="nucleotide sequence ID" value="NZ_BAABEA010000003.1"/>
</dbReference>
<protein>
    <submittedName>
        <fullName evidence="1">Uncharacterized protein</fullName>
    </submittedName>
</protein>
<name>A0A919VVN4_9ACTN</name>
<organism evidence="1 2">
    <name type="scientific">Actinoplanes auranticolor</name>
    <dbReference type="NCBI Taxonomy" id="47988"/>
    <lineage>
        <taxon>Bacteria</taxon>
        <taxon>Bacillati</taxon>
        <taxon>Actinomycetota</taxon>
        <taxon>Actinomycetes</taxon>
        <taxon>Micromonosporales</taxon>
        <taxon>Micromonosporaceae</taxon>
        <taxon>Actinoplanes</taxon>
    </lineage>
</organism>
<evidence type="ECO:0000313" key="1">
    <source>
        <dbReference type="EMBL" id="GIM76855.1"/>
    </source>
</evidence>
<proteinExistence type="predicted"/>
<reference evidence="1" key="1">
    <citation type="submission" date="2021-03" db="EMBL/GenBank/DDBJ databases">
        <title>Whole genome shotgun sequence of Actinoplanes auranticolor NBRC 12245.</title>
        <authorList>
            <person name="Komaki H."/>
            <person name="Tamura T."/>
        </authorList>
    </citation>
    <scope>NUCLEOTIDE SEQUENCE</scope>
    <source>
        <strain evidence="1">NBRC 12245</strain>
    </source>
</reference>
<sequence>MYLNGRLPGYRAALLMLPDHEFVAVALADDEQALPALARTLDDLQRPLTGDQLAEAVVSFAA</sequence>
<dbReference type="AlphaFoldDB" id="A0A919VVN4"/>
<evidence type="ECO:0000313" key="2">
    <source>
        <dbReference type="Proteomes" id="UP000681340"/>
    </source>
</evidence>
<dbReference type="EMBL" id="BOQL01000064">
    <property type="protein sequence ID" value="GIM76855.1"/>
    <property type="molecule type" value="Genomic_DNA"/>
</dbReference>
<gene>
    <name evidence="1" type="ORF">Aau02nite_72950</name>
</gene>
<keyword evidence="2" id="KW-1185">Reference proteome</keyword>
<dbReference type="Proteomes" id="UP000681340">
    <property type="component" value="Unassembled WGS sequence"/>
</dbReference>